<dbReference type="Gene3D" id="3.20.20.450">
    <property type="entry name" value="EAL domain"/>
    <property type="match status" value="1"/>
</dbReference>
<keyword evidence="4" id="KW-1185">Reference proteome</keyword>
<dbReference type="SMART" id="SM00052">
    <property type="entry name" value="EAL"/>
    <property type="match status" value="1"/>
</dbReference>
<dbReference type="RefSeq" id="WP_261273377.1">
    <property type="nucleotide sequence ID" value="NZ_JAMTCC010000030.1"/>
</dbReference>
<keyword evidence="1" id="KW-0472">Membrane</keyword>
<protein>
    <submittedName>
        <fullName evidence="3">EAL domain-containing protein</fullName>
    </submittedName>
</protein>
<dbReference type="InterPro" id="IPR050706">
    <property type="entry name" value="Cyclic-di-GMP_PDE-like"/>
</dbReference>
<feature type="domain" description="EAL" evidence="2">
    <location>
        <begin position="257"/>
        <end position="502"/>
    </location>
</feature>
<dbReference type="PROSITE" id="PS50883">
    <property type="entry name" value="EAL"/>
    <property type="match status" value="1"/>
</dbReference>
<evidence type="ECO:0000313" key="4">
    <source>
        <dbReference type="Proteomes" id="UP001155604"/>
    </source>
</evidence>
<dbReference type="PANTHER" id="PTHR33121:SF56">
    <property type="entry name" value="SIGNALLING PROTEIN WITH EAL AND C2 DOMAINS"/>
    <property type="match status" value="1"/>
</dbReference>
<dbReference type="Proteomes" id="UP001155604">
    <property type="component" value="Unassembled WGS sequence"/>
</dbReference>
<gene>
    <name evidence="3" type="ORF">NE536_16550</name>
</gene>
<reference evidence="3" key="1">
    <citation type="journal article" date="2023" name="Int. J. Syst. Evol. Microbiol.">
        <title>&lt;i&gt;Shewanella septentrionalis&lt;/i&gt; sp. nov. and &lt;i&gt;Shewanella holmiensis&lt;/i&gt; sp. nov., isolated from Baltic Sea water and sediments.</title>
        <authorList>
            <person name="Martin-Rodriguez A.J."/>
            <person name="Thorell K."/>
            <person name="Joffre E."/>
            <person name="Jensie-Markopoulos S."/>
            <person name="Moore E.R.B."/>
            <person name="Sjoling A."/>
        </authorList>
    </citation>
    <scope>NUCLEOTIDE SEQUENCE</scope>
    <source>
        <strain evidence="3">SP1W3</strain>
    </source>
</reference>
<evidence type="ECO:0000259" key="2">
    <source>
        <dbReference type="PROSITE" id="PS50883"/>
    </source>
</evidence>
<feature type="transmembrane region" description="Helical" evidence="1">
    <location>
        <begin position="12"/>
        <end position="34"/>
    </location>
</feature>
<dbReference type="PANTHER" id="PTHR33121">
    <property type="entry name" value="CYCLIC DI-GMP PHOSPHODIESTERASE PDEF"/>
    <property type="match status" value="1"/>
</dbReference>
<proteinExistence type="predicted"/>
<dbReference type="InterPro" id="IPR035919">
    <property type="entry name" value="EAL_sf"/>
</dbReference>
<organism evidence="3 4">
    <name type="scientific">Shewanella septentrionalis</name>
    <dbReference type="NCBI Taxonomy" id="2952223"/>
    <lineage>
        <taxon>Bacteria</taxon>
        <taxon>Pseudomonadati</taxon>
        <taxon>Pseudomonadota</taxon>
        <taxon>Gammaproteobacteria</taxon>
        <taxon>Alteromonadales</taxon>
        <taxon>Shewanellaceae</taxon>
        <taxon>Shewanella</taxon>
    </lineage>
</organism>
<evidence type="ECO:0000313" key="3">
    <source>
        <dbReference type="EMBL" id="MCT7946972.1"/>
    </source>
</evidence>
<dbReference type="EMBL" id="JAMTCC010000030">
    <property type="protein sequence ID" value="MCT7946972.1"/>
    <property type="molecule type" value="Genomic_DNA"/>
</dbReference>
<dbReference type="CDD" id="cd01948">
    <property type="entry name" value="EAL"/>
    <property type="match status" value="1"/>
</dbReference>
<dbReference type="GO" id="GO:0071111">
    <property type="term" value="F:cyclic-guanylate-specific phosphodiesterase activity"/>
    <property type="evidence" value="ECO:0007669"/>
    <property type="project" value="InterPro"/>
</dbReference>
<keyword evidence="1" id="KW-1133">Transmembrane helix</keyword>
<sequence>MKWIYPGWCFNRWLHTALLFLFPLFIAALIYPWLTSSLMKQKVTEDLNAISRSFSGNIENFKNLDGFSNLSFTCSEADIVQLNSSLLSPTMVRFIQLELANGTKCSNIGPAVNYKIDQHYVQLIGDKSISIATTMATDDRSRNLMFMFPLGEHKLVVLTNSSVYNDLLSKLCSDCYQLQITYSDLKPLTRGVEALSQQQIFIEQSRHDTWLNADFVLQAGDKLYKDIGLKTGMSLLIIALLLAIVAVILYWNWISARVSTDTLIQKGLKRKEFIPYYQVVVDCRTGQVVGQEMLVRWRRFDGTLVQPNQFIPYAEDSGLILSITESLLEQVYRDLTRLKGWVSVNVVAQHLEAGLLSEWLKSHQDKRVKRISFELTERKPITFFELALTEINAVAPQCHDFKLDDFGTGFGGFSYLQQLGINSIKIDKMFIDTIGTQDLKAPVLDSIIAFGQEANMEMIAEGVETQEQADYLAAKGVYIHQGYLYARPLPLDQLLNYYHNHS</sequence>
<comment type="caution">
    <text evidence="3">The sequence shown here is derived from an EMBL/GenBank/DDBJ whole genome shotgun (WGS) entry which is preliminary data.</text>
</comment>
<dbReference type="InterPro" id="IPR001633">
    <property type="entry name" value="EAL_dom"/>
</dbReference>
<dbReference type="AlphaFoldDB" id="A0A9X2WWQ4"/>
<keyword evidence="1" id="KW-0812">Transmembrane</keyword>
<evidence type="ECO:0000256" key="1">
    <source>
        <dbReference type="SAM" id="Phobius"/>
    </source>
</evidence>
<name>A0A9X2WWQ4_9GAMM</name>
<accession>A0A9X2WWQ4</accession>
<dbReference type="SUPFAM" id="SSF141868">
    <property type="entry name" value="EAL domain-like"/>
    <property type="match status" value="1"/>
</dbReference>
<dbReference type="Pfam" id="PF00563">
    <property type="entry name" value="EAL"/>
    <property type="match status" value="1"/>
</dbReference>
<feature type="transmembrane region" description="Helical" evidence="1">
    <location>
        <begin position="232"/>
        <end position="253"/>
    </location>
</feature>